<organism evidence="6 7">
    <name type="scientific">Desulfosoma caldarium</name>
    <dbReference type="NCBI Taxonomy" id="610254"/>
    <lineage>
        <taxon>Bacteria</taxon>
        <taxon>Pseudomonadati</taxon>
        <taxon>Thermodesulfobacteriota</taxon>
        <taxon>Syntrophobacteria</taxon>
        <taxon>Syntrophobacterales</taxon>
        <taxon>Syntrophobacteraceae</taxon>
        <taxon>Desulfosoma</taxon>
    </lineage>
</organism>
<keyword evidence="2 5" id="KW-0678">Repressor</keyword>
<evidence type="ECO:0000256" key="4">
    <source>
        <dbReference type="ARBA" id="ARBA00022884"/>
    </source>
</evidence>
<dbReference type="EMBL" id="RJVA01000014">
    <property type="protein sequence ID" value="ROQ90756.1"/>
    <property type="molecule type" value="Genomic_DNA"/>
</dbReference>
<evidence type="ECO:0000313" key="7">
    <source>
        <dbReference type="Proteomes" id="UP000276223"/>
    </source>
</evidence>
<dbReference type="GO" id="GO:0044781">
    <property type="term" value="P:bacterial-type flagellum organization"/>
    <property type="evidence" value="ECO:0007669"/>
    <property type="project" value="UniProtKB-KW"/>
</dbReference>
<dbReference type="InterPro" id="IPR003751">
    <property type="entry name" value="CsrA"/>
</dbReference>
<comment type="subunit">
    <text evidence="5">Homodimer; the beta-strands of each monomer intercalate to form a hydrophobic core, while the alpha-helices form wings that extend away from the core.</text>
</comment>
<dbReference type="OrthoDB" id="9809061at2"/>
<dbReference type="GO" id="GO:0048027">
    <property type="term" value="F:mRNA 5'-UTR binding"/>
    <property type="evidence" value="ECO:0007669"/>
    <property type="project" value="UniProtKB-UniRule"/>
</dbReference>
<evidence type="ECO:0000256" key="1">
    <source>
        <dbReference type="ARBA" id="ARBA00022490"/>
    </source>
</evidence>
<accession>A0A3N1UUG0</accession>
<evidence type="ECO:0000256" key="2">
    <source>
        <dbReference type="ARBA" id="ARBA00022491"/>
    </source>
</evidence>
<dbReference type="GO" id="GO:0006402">
    <property type="term" value="P:mRNA catabolic process"/>
    <property type="evidence" value="ECO:0007669"/>
    <property type="project" value="InterPro"/>
</dbReference>
<keyword evidence="3 5" id="KW-0810">Translation regulation</keyword>
<keyword evidence="5" id="KW-1005">Bacterial flagellum biogenesis</keyword>
<comment type="similarity">
    <text evidence="5">Belongs to the CsrA/RsmA family.</text>
</comment>
<dbReference type="GO" id="GO:0005829">
    <property type="term" value="C:cytosol"/>
    <property type="evidence" value="ECO:0007669"/>
    <property type="project" value="TreeGrafter"/>
</dbReference>
<dbReference type="AlphaFoldDB" id="A0A3N1UUG0"/>
<dbReference type="FunFam" id="2.60.40.4380:FF:000002">
    <property type="entry name" value="Translational regulator CsrA"/>
    <property type="match status" value="1"/>
</dbReference>
<dbReference type="InterPro" id="IPR036107">
    <property type="entry name" value="CsrA_sf"/>
</dbReference>
<dbReference type="Gene3D" id="2.60.40.4380">
    <property type="entry name" value="Translational regulator CsrA"/>
    <property type="match status" value="1"/>
</dbReference>
<comment type="function">
    <text evidence="5">A translational regulator that binds mRNA to regulate translation initiation and/or mRNA stability. Usually binds in the 5'-UTR at or near the Shine-Dalgarno sequence preventing ribosome-binding, thus repressing translation. Its main target seems to be the major flagellin gene, while its function is anatagonized by FliW.</text>
</comment>
<evidence type="ECO:0000256" key="3">
    <source>
        <dbReference type="ARBA" id="ARBA00022845"/>
    </source>
</evidence>
<dbReference type="HAMAP" id="MF_00167">
    <property type="entry name" value="CsrA"/>
    <property type="match status" value="1"/>
</dbReference>
<dbReference type="GO" id="GO:1902208">
    <property type="term" value="P:regulation of bacterial-type flagellum assembly"/>
    <property type="evidence" value="ECO:0007669"/>
    <property type="project" value="UniProtKB-UniRule"/>
</dbReference>
<dbReference type="Pfam" id="PF02599">
    <property type="entry name" value="CsrA"/>
    <property type="match status" value="1"/>
</dbReference>
<dbReference type="NCBIfam" id="NF002469">
    <property type="entry name" value="PRK01712.1"/>
    <property type="match status" value="1"/>
</dbReference>
<sequence length="78" mass="8825">MLILTRKVGEAIRIGDDIQVVITAVDQNKVKVGIQSPRHVPIFREELYQKIREENLRAASLQADDVEALFKTFSSKTS</sequence>
<dbReference type="GO" id="GO:0006109">
    <property type="term" value="P:regulation of carbohydrate metabolic process"/>
    <property type="evidence" value="ECO:0007669"/>
    <property type="project" value="InterPro"/>
</dbReference>
<comment type="caution">
    <text evidence="6">The sequence shown here is derived from an EMBL/GenBank/DDBJ whole genome shotgun (WGS) entry which is preliminary data.</text>
</comment>
<keyword evidence="7" id="KW-1185">Reference proteome</keyword>
<evidence type="ECO:0000256" key="5">
    <source>
        <dbReference type="HAMAP-Rule" id="MF_00167"/>
    </source>
</evidence>
<keyword evidence="4 5" id="KW-0694">RNA-binding</keyword>
<name>A0A3N1UUG0_9BACT</name>
<dbReference type="RefSeq" id="WP_123291173.1">
    <property type="nucleotide sequence ID" value="NZ_RJVA01000014.1"/>
</dbReference>
<gene>
    <name evidence="5" type="primary">csrA</name>
    <name evidence="6" type="ORF">EDC27_2646</name>
</gene>
<comment type="subcellular location">
    <subcellularLocation>
        <location evidence="5">Cytoplasm</location>
    </subcellularLocation>
</comment>
<dbReference type="GO" id="GO:0045947">
    <property type="term" value="P:negative regulation of translational initiation"/>
    <property type="evidence" value="ECO:0007669"/>
    <property type="project" value="UniProtKB-UniRule"/>
</dbReference>
<evidence type="ECO:0000313" key="6">
    <source>
        <dbReference type="EMBL" id="ROQ90756.1"/>
    </source>
</evidence>
<dbReference type="PANTHER" id="PTHR34984">
    <property type="entry name" value="CARBON STORAGE REGULATOR"/>
    <property type="match status" value="1"/>
</dbReference>
<proteinExistence type="inferred from homology"/>
<dbReference type="PANTHER" id="PTHR34984:SF1">
    <property type="entry name" value="CARBON STORAGE REGULATOR"/>
    <property type="match status" value="1"/>
</dbReference>
<keyword evidence="1 5" id="KW-0963">Cytoplasm</keyword>
<dbReference type="NCBIfam" id="TIGR00202">
    <property type="entry name" value="csrA"/>
    <property type="match status" value="1"/>
</dbReference>
<dbReference type="SUPFAM" id="SSF117130">
    <property type="entry name" value="CsrA-like"/>
    <property type="match status" value="1"/>
</dbReference>
<protein>
    <recommendedName>
        <fullName evidence="5">Translational regulator CsrA</fullName>
    </recommendedName>
</protein>
<dbReference type="Proteomes" id="UP000276223">
    <property type="component" value="Unassembled WGS sequence"/>
</dbReference>
<reference evidence="6 7" key="1">
    <citation type="submission" date="2018-11" db="EMBL/GenBank/DDBJ databases">
        <title>Genomic Encyclopedia of Type Strains, Phase IV (KMG-IV): sequencing the most valuable type-strain genomes for metagenomic binning, comparative biology and taxonomic classification.</title>
        <authorList>
            <person name="Goeker M."/>
        </authorList>
    </citation>
    <scope>NUCLEOTIDE SEQUENCE [LARGE SCALE GENOMIC DNA]</scope>
    <source>
        <strain evidence="6 7">DSM 22027</strain>
    </source>
</reference>